<gene>
    <name evidence="1" type="ORF">LZC95_28390</name>
</gene>
<name>A0ABZ2JYM1_9BACT</name>
<evidence type="ECO:0000313" key="1">
    <source>
        <dbReference type="EMBL" id="WXA90370.1"/>
    </source>
</evidence>
<dbReference type="RefSeq" id="WP_394840982.1">
    <property type="nucleotide sequence ID" value="NZ_CP089982.1"/>
</dbReference>
<sequence>MYIARSDWQHGVAVWWYAGVVSDEEWEETFAHRRELCARSPGLRFRPSVLLVTGTEPMPNALRRRQLCEVQDHPHYNPYIACVNRDPRQPGITTALRWVRGRPNWDESTFLTIEQGIAWLEEKRGTRLPALRLMTANIRRLVAAQSQSPA</sequence>
<accession>A0ABZ2JYM1</accession>
<keyword evidence="2" id="KW-1185">Reference proteome</keyword>
<proteinExistence type="predicted"/>
<organism evidence="1 2">
    <name type="scientific">Pendulispora brunnea</name>
    <dbReference type="NCBI Taxonomy" id="2905690"/>
    <lineage>
        <taxon>Bacteria</taxon>
        <taxon>Pseudomonadati</taxon>
        <taxon>Myxococcota</taxon>
        <taxon>Myxococcia</taxon>
        <taxon>Myxococcales</taxon>
        <taxon>Sorangiineae</taxon>
        <taxon>Pendulisporaceae</taxon>
        <taxon>Pendulispora</taxon>
    </lineage>
</organism>
<reference evidence="1 2" key="1">
    <citation type="submission" date="2021-12" db="EMBL/GenBank/DDBJ databases">
        <title>Discovery of the Pendulisporaceae a myxobacterial family with distinct sporulation behavior and unique specialized metabolism.</title>
        <authorList>
            <person name="Garcia R."/>
            <person name="Popoff A."/>
            <person name="Bader C.D."/>
            <person name="Loehr J."/>
            <person name="Walesch S."/>
            <person name="Walt C."/>
            <person name="Boldt J."/>
            <person name="Bunk B."/>
            <person name="Haeckl F.J.F.P.J."/>
            <person name="Gunesch A.P."/>
            <person name="Birkelbach J."/>
            <person name="Nuebel U."/>
            <person name="Pietschmann T."/>
            <person name="Bach T."/>
            <person name="Mueller R."/>
        </authorList>
    </citation>
    <scope>NUCLEOTIDE SEQUENCE [LARGE SCALE GENOMIC DNA]</scope>
    <source>
        <strain evidence="1 2">MSr12523</strain>
    </source>
</reference>
<dbReference type="EMBL" id="CP089982">
    <property type="protein sequence ID" value="WXA90370.1"/>
    <property type="molecule type" value="Genomic_DNA"/>
</dbReference>
<evidence type="ECO:0000313" key="2">
    <source>
        <dbReference type="Proteomes" id="UP001379533"/>
    </source>
</evidence>
<protein>
    <submittedName>
        <fullName evidence="1">Uncharacterized protein</fullName>
    </submittedName>
</protein>
<dbReference type="Proteomes" id="UP001379533">
    <property type="component" value="Chromosome"/>
</dbReference>